<protein>
    <submittedName>
        <fullName evidence="2">Uncharacterized protein</fullName>
    </submittedName>
</protein>
<feature type="region of interest" description="Disordered" evidence="1">
    <location>
        <begin position="459"/>
        <end position="481"/>
    </location>
</feature>
<evidence type="ECO:0000313" key="2">
    <source>
        <dbReference type="EMBL" id="CDI80988.1"/>
    </source>
</evidence>
<reference evidence="2" key="1">
    <citation type="submission" date="2013-10" db="EMBL/GenBank/DDBJ databases">
        <title>Genomic analysis of the causative agents of coccidiosis in chickens.</title>
        <authorList>
            <person name="Reid A.J."/>
            <person name="Blake D."/>
            <person name="Billington K."/>
            <person name="Browne H."/>
            <person name="Dunn M."/>
            <person name="Hung S."/>
            <person name="Kawahara F."/>
            <person name="Miranda-Saavedra D."/>
            <person name="Mourier T."/>
            <person name="Nagra H."/>
            <person name="Otto T.D."/>
            <person name="Rawlings N."/>
            <person name="Sanchez A."/>
            <person name="Sanders M."/>
            <person name="Subramaniam C."/>
            <person name="Tay Y."/>
            <person name="Dear P."/>
            <person name="Doerig C."/>
            <person name="Gruber A."/>
            <person name="Parkinson J."/>
            <person name="Shirley M."/>
            <person name="Wan K.L."/>
            <person name="Berriman M."/>
            <person name="Tomley F."/>
            <person name="Pain A."/>
        </authorList>
    </citation>
    <scope>NUCLEOTIDE SEQUENCE</scope>
    <source>
        <strain evidence="2">Houghton</strain>
    </source>
</reference>
<dbReference type="AlphaFoldDB" id="U6GNZ3"/>
<dbReference type="OrthoDB" id="347908at2759"/>
<gene>
    <name evidence="2" type="ORF">EAH_00019070</name>
</gene>
<evidence type="ECO:0000313" key="3">
    <source>
        <dbReference type="Proteomes" id="UP000018050"/>
    </source>
</evidence>
<keyword evidence="3" id="KW-1185">Reference proteome</keyword>
<reference evidence="2" key="2">
    <citation type="submission" date="2013-10" db="EMBL/GenBank/DDBJ databases">
        <authorList>
            <person name="Aslett M."/>
        </authorList>
    </citation>
    <scope>NUCLEOTIDE SEQUENCE</scope>
    <source>
        <strain evidence="2">Houghton</strain>
    </source>
</reference>
<proteinExistence type="predicted"/>
<name>U6GNZ3_EIMAC</name>
<dbReference type="Proteomes" id="UP000018050">
    <property type="component" value="Unassembled WGS sequence"/>
</dbReference>
<dbReference type="OMA" id="ARMMCEW"/>
<dbReference type="RefSeq" id="XP_013249154.1">
    <property type="nucleotide sequence ID" value="XM_013393700.1"/>
</dbReference>
<dbReference type="VEuPathDB" id="ToxoDB:EAH_00019070"/>
<dbReference type="GeneID" id="25269977"/>
<feature type="region of interest" description="Disordered" evidence="1">
    <location>
        <begin position="360"/>
        <end position="385"/>
    </location>
</feature>
<dbReference type="EMBL" id="HG671427">
    <property type="protein sequence ID" value="CDI80988.1"/>
    <property type="molecule type" value="Genomic_DNA"/>
</dbReference>
<accession>U6GNZ3</accession>
<sequence>MPRGPFPLSDEPLLCRHPSFLKGSADTSTERQPASITPVYREPCGMIQQLDGRDIRADSPYCNRFPALPIGIGGCDKLPGHSTSQGMPKITPSFRSTNELETGLPRLSRPQSNETQQPSPRMVASICRNSIPVAVPWTPSNNLTSPAHSLTMQPPENKLPNSPVFVHSGCSKLLPAVLTEKVQTEVADASHGPQKKKKLGLGDKPPVGLQTSCAFTYGSKEMNAVTATRAGELVPDKGLKAIGAMCARPGIAVPRGTRTRPSASHQGEHVAAKMYFHPSKLAWRSELLLYGFDRARMMCEWSRNFVLRTARLPTEEETREAIGLLMGSQLQPSNTDEAFPHYTGWLYAYPPFETVPPCNLGVEGEPAPVETQSSPPDNHPPREHQDQYLPLKYIAGVCIDPQQRPQPAAAASLQVQFQTISAAHAGTGSADAGARRTDCTAARRIMVRPILLLDSSEATNSAKGGAISPTAEPAEGQVSPKQLPTNDEDVFAELGLLPMLKPRLRKRKRRKVGKKPHSVQNISEMKNQHLLARTFLRRVIEKNRQIYDSDGEGLSEDEPGMLPL</sequence>
<organism evidence="2 3">
    <name type="scientific">Eimeria acervulina</name>
    <name type="common">Coccidian parasite</name>
    <dbReference type="NCBI Taxonomy" id="5801"/>
    <lineage>
        <taxon>Eukaryota</taxon>
        <taxon>Sar</taxon>
        <taxon>Alveolata</taxon>
        <taxon>Apicomplexa</taxon>
        <taxon>Conoidasida</taxon>
        <taxon>Coccidia</taxon>
        <taxon>Eucoccidiorida</taxon>
        <taxon>Eimeriorina</taxon>
        <taxon>Eimeriidae</taxon>
        <taxon>Eimeria</taxon>
    </lineage>
</organism>
<evidence type="ECO:0000256" key="1">
    <source>
        <dbReference type="SAM" id="MobiDB-lite"/>
    </source>
</evidence>